<name>A0AAV6HVN8_9ERIC</name>
<dbReference type="AlphaFoldDB" id="A0AAV6HVN8"/>
<dbReference type="Proteomes" id="UP000823749">
    <property type="component" value="Chromosome 13"/>
</dbReference>
<reference evidence="1 2" key="1">
    <citation type="submission" date="2020-08" db="EMBL/GenBank/DDBJ databases">
        <title>Plant Genome Project.</title>
        <authorList>
            <person name="Zhang R.-G."/>
        </authorList>
    </citation>
    <scope>NUCLEOTIDE SEQUENCE [LARGE SCALE GENOMIC DNA]</scope>
    <source>
        <strain evidence="1">WSP0</strain>
        <tissue evidence="1">Leaf</tissue>
    </source>
</reference>
<dbReference type="EMBL" id="JACTNZ010000013">
    <property type="protein sequence ID" value="KAG5516691.1"/>
    <property type="molecule type" value="Genomic_DNA"/>
</dbReference>
<evidence type="ECO:0000313" key="1">
    <source>
        <dbReference type="EMBL" id="KAG5516691.1"/>
    </source>
</evidence>
<protein>
    <submittedName>
        <fullName evidence="1">Uncharacterized protein</fullName>
    </submittedName>
</protein>
<keyword evidence="2" id="KW-1185">Reference proteome</keyword>
<gene>
    <name evidence="1" type="ORF">RHGRI_037434</name>
</gene>
<organism evidence="1 2">
    <name type="scientific">Rhododendron griersonianum</name>
    <dbReference type="NCBI Taxonomy" id="479676"/>
    <lineage>
        <taxon>Eukaryota</taxon>
        <taxon>Viridiplantae</taxon>
        <taxon>Streptophyta</taxon>
        <taxon>Embryophyta</taxon>
        <taxon>Tracheophyta</taxon>
        <taxon>Spermatophyta</taxon>
        <taxon>Magnoliopsida</taxon>
        <taxon>eudicotyledons</taxon>
        <taxon>Gunneridae</taxon>
        <taxon>Pentapetalae</taxon>
        <taxon>asterids</taxon>
        <taxon>Ericales</taxon>
        <taxon>Ericaceae</taxon>
        <taxon>Ericoideae</taxon>
        <taxon>Rhodoreae</taxon>
        <taxon>Rhododendron</taxon>
    </lineage>
</organism>
<proteinExistence type="predicted"/>
<comment type="caution">
    <text evidence="1">The sequence shown here is derived from an EMBL/GenBank/DDBJ whole genome shotgun (WGS) entry which is preliminary data.</text>
</comment>
<sequence>MVEQMYKEETGGARWTLNLHLKANLKQQKVISLDLRIETKVSNKVQHLYPPSDMESDNTSTQSTIAFPMWKWNSYACRVGVSVSCRVLYAKKLKCDLFDLSFIICNLLCNCQHKYVLHFALLSIVKLDFTEFA</sequence>
<accession>A0AAV6HVN8</accession>
<evidence type="ECO:0000313" key="2">
    <source>
        <dbReference type="Proteomes" id="UP000823749"/>
    </source>
</evidence>